<feature type="transmembrane region" description="Helical" evidence="1">
    <location>
        <begin position="53"/>
        <end position="72"/>
    </location>
</feature>
<reference evidence="3" key="1">
    <citation type="journal article" date="2015" name="Nat. Genet.">
        <title>The genome and transcriptome of the zoonotic hookworm Ancylostoma ceylanicum identify infection-specific gene families.</title>
        <authorList>
            <person name="Schwarz E.M."/>
            <person name="Hu Y."/>
            <person name="Antoshechkin I."/>
            <person name="Miller M.M."/>
            <person name="Sternberg P.W."/>
            <person name="Aroian R.V."/>
        </authorList>
    </citation>
    <scope>NUCLEOTIDE SEQUENCE</scope>
    <source>
        <strain evidence="3">HY135</strain>
    </source>
</reference>
<proteinExistence type="predicted"/>
<gene>
    <name evidence="2" type="primary">Acey_s0056.g2665</name>
    <name evidence="2" type="ORF">Y032_0056g2665</name>
</gene>
<evidence type="ECO:0008006" key="4">
    <source>
        <dbReference type="Google" id="ProtNLM"/>
    </source>
</evidence>
<sequence length="139" mass="16184">MTLMIAVERVIAVQFPNWYRYRWKNRYRICLIGTAFTLTLTPSRDEDRRQKMVLSITAISVTLVSIPNVAVVLNEWKAMKFGHITIGVIYCFFGMHSALSIFVYAIFRPDFRKRLLNMLGIKRATNNVEDFTMAKIISK</sequence>
<feature type="transmembrane region" description="Helical" evidence="1">
    <location>
        <begin position="84"/>
        <end position="107"/>
    </location>
</feature>
<keyword evidence="1" id="KW-0812">Transmembrane</keyword>
<dbReference type="Gene3D" id="1.20.1070.10">
    <property type="entry name" value="Rhodopsin 7-helix transmembrane proteins"/>
    <property type="match status" value="1"/>
</dbReference>
<dbReference type="AlphaFoldDB" id="A0A016U4Q5"/>
<keyword evidence="3" id="KW-1185">Reference proteome</keyword>
<name>A0A016U4Q5_9BILA</name>
<keyword evidence="1" id="KW-1133">Transmembrane helix</keyword>
<evidence type="ECO:0000256" key="1">
    <source>
        <dbReference type="SAM" id="Phobius"/>
    </source>
</evidence>
<dbReference type="SUPFAM" id="SSF81321">
    <property type="entry name" value="Family A G protein-coupled receptor-like"/>
    <property type="match status" value="1"/>
</dbReference>
<evidence type="ECO:0000313" key="3">
    <source>
        <dbReference type="Proteomes" id="UP000024635"/>
    </source>
</evidence>
<evidence type="ECO:0000313" key="2">
    <source>
        <dbReference type="EMBL" id="EYC10294.1"/>
    </source>
</evidence>
<comment type="caution">
    <text evidence="2">The sequence shown here is derived from an EMBL/GenBank/DDBJ whole genome shotgun (WGS) entry which is preliminary data.</text>
</comment>
<dbReference type="EMBL" id="JARK01001392">
    <property type="protein sequence ID" value="EYC10294.1"/>
    <property type="molecule type" value="Genomic_DNA"/>
</dbReference>
<protein>
    <recommendedName>
        <fullName evidence="4">G-protein coupled receptors family 1 profile domain-containing protein</fullName>
    </recommendedName>
</protein>
<accession>A0A016U4Q5</accession>
<keyword evidence="1" id="KW-0472">Membrane</keyword>
<dbReference type="Proteomes" id="UP000024635">
    <property type="component" value="Unassembled WGS sequence"/>
</dbReference>
<dbReference type="OrthoDB" id="5862307at2759"/>
<organism evidence="2 3">
    <name type="scientific">Ancylostoma ceylanicum</name>
    <dbReference type="NCBI Taxonomy" id="53326"/>
    <lineage>
        <taxon>Eukaryota</taxon>
        <taxon>Metazoa</taxon>
        <taxon>Ecdysozoa</taxon>
        <taxon>Nematoda</taxon>
        <taxon>Chromadorea</taxon>
        <taxon>Rhabditida</taxon>
        <taxon>Rhabditina</taxon>
        <taxon>Rhabditomorpha</taxon>
        <taxon>Strongyloidea</taxon>
        <taxon>Ancylostomatidae</taxon>
        <taxon>Ancylostomatinae</taxon>
        <taxon>Ancylostoma</taxon>
    </lineage>
</organism>